<comment type="caution">
    <text evidence="3">The sequence shown here is derived from an EMBL/GenBank/DDBJ whole genome shotgun (WGS) entry which is preliminary data.</text>
</comment>
<feature type="compositionally biased region" description="Low complexity" evidence="1">
    <location>
        <begin position="67"/>
        <end position="82"/>
    </location>
</feature>
<sequence>MLQAPQLLKSLPTTTRPSLALHVAKVPQPGAQQPGTRQLAAAAAASRGQQSQARDGPAERGTSPDEQQALRQTQLQQQRNATSALDESNLVSQGDAVEDLLPSSSNQEPPHPAEYASRPESPQQAASPSASGSAHQQQQEKAGQLQRLQQGVTEPVQNFVQHNSWARPALRGSAVLLGLWTLRALFVGTRKFLSPKAKKQRNMSKNLVLNETLAEYLPGDRQKLDKGVIGGLRMRTGFSPVEIFRKYMWYLLRERKFDQEAVADMVHLRNALGLKDEQVAEAIKERGDRIFAKFGNVMLETKGMTKAGIDRKATARTLFSKLLFLAEMEELLPQDSEAAQSIRLHHIFGATEDDMSKLRIVSLYEVDLDKLEGQFGGDDSFGTAAEDA</sequence>
<feature type="compositionally biased region" description="Polar residues" evidence="1">
    <location>
        <begin position="83"/>
        <end position="92"/>
    </location>
</feature>
<evidence type="ECO:0000259" key="2">
    <source>
        <dbReference type="Pfam" id="PF22915"/>
    </source>
</evidence>
<dbReference type="Proteomes" id="UP001438707">
    <property type="component" value="Unassembled WGS sequence"/>
</dbReference>
<dbReference type="PANTHER" id="PTHR36793">
    <property type="entry name" value="RIBOSOMAL RNA SMALL SUBUNIT METHYLTRANSFERASE J"/>
    <property type="match status" value="1"/>
</dbReference>
<feature type="region of interest" description="Disordered" evidence="1">
    <location>
        <begin position="26"/>
        <end position="148"/>
    </location>
</feature>
<dbReference type="GO" id="GO:0009535">
    <property type="term" value="C:chloroplast thylakoid membrane"/>
    <property type="evidence" value="ECO:0007669"/>
    <property type="project" value="TreeGrafter"/>
</dbReference>
<keyword evidence="4" id="KW-1185">Reference proteome</keyword>
<dbReference type="AlphaFoldDB" id="A0AAW1QC73"/>
<name>A0AAW1QC73_9CHLO</name>
<dbReference type="InterPro" id="IPR055241">
    <property type="entry name" value="Armadillo_rpt_dom"/>
</dbReference>
<dbReference type="EMBL" id="JALJOS010000049">
    <property type="protein sequence ID" value="KAK9819193.1"/>
    <property type="molecule type" value="Genomic_DNA"/>
</dbReference>
<dbReference type="Pfam" id="PF22915">
    <property type="entry name" value="ARMH5"/>
    <property type="match status" value="1"/>
</dbReference>
<dbReference type="PANTHER" id="PTHR36793:SF1">
    <property type="entry name" value="RIBOSOMAL RNA SMALL SUBUNIT METHYLTRANSFERASE J"/>
    <property type="match status" value="1"/>
</dbReference>
<feature type="compositionally biased region" description="Low complexity" evidence="1">
    <location>
        <begin position="116"/>
        <end position="139"/>
    </location>
</feature>
<feature type="domain" description="Armadillo-like repeats" evidence="2">
    <location>
        <begin position="236"/>
        <end position="327"/>
    </location>
</feature>
<dbReference type="GO" id="GO:0009941">
    <property type="term" value="C:chloroplast envelope"/>
    <property type="evidence" value="ECO:0007669"/>
    <property type="project" value="TreeGrafter"/>
</dbReference>
<organism evidence="3 4">
    <name type="scientific">Apatococcus lobatus</name>
    <dbReference type="NCBI Taxonomy" id="904363"/>
    <lineage>
        <taxon>Eukaryota</taxon>
        <taxon>Viridiplantae</taxon>
        <taxon>Chlorophyta</taxon>
        <taxon>core chlorophytes</taxon>
        <taxon>Trebouxiophyceae</taxon>
        <taxon>Chlorellales</taxon>
        <taxon>Chlorellaceae</taxon>
        <taxon>Apatococcus</taxon>
    </lineage>
</organism>
<protein>
    <recommendedName>
        <fullName evidence="2">Armadillo-like repeats domain-containing protein</fullName>
    </recommendedName>
</protein>
<reference evidence="3 4" key="1">
    <citation type="journal article" date="2024" name="Nat. Commun.">
        <title>Phylogenomics reveals the evolutionary origins of lichenization in chlorophyte algae.</title>
        <authorList>
            <person name="Puginier C."/>
            <person name="Libourel C."/>
            <person name="Otte J."/>
            <person name="Skaloud P."/>
            <person name="Haon M."/>
            <person name="Grisel S."/>
            <person name="Petersen M."/>
            <person name="Berrin J.G."/>
            <person name="Delaux P.M."/>
            <person name="Dal Grande F."/>
            <person name="Keller J."/>
        </authorList>
    </citation>
    <scope>NUCLEOTIDE SEQUENCE [LARGE SCALE GENOMIC DNA]</scope>
    <source>
        <strain evidence="3 4">SAG 2145</strain>
    </source>
</reference>
<accession>A0AAW1QC73</accession>
<feature type="compositionally biased region" description="Low complexity" evidence="1">
    <location>
        <begin position="37"/>
        <end position="54"/>
    </location>
</feature>
<evidence type="ECO:0000313" key="3">
    <source>
        <dbReference type="EMBL" id="KAK9819193.1"/>
    </source>
</evidence>
<evidence type="ECO:0000256" key="1">
    <source>
        <dbReference type="SAM" id="MobiDB-lite"/>
    </source>
</evidence>
<evidence type="ECO:0000313" key="4">
    <source>
        <dbReference type="Proteomes" id="UP001438707"/>
    </source>
</evidence>
<proteinExistence type="predicted"/>
<gene>
    <name evidence="3" type="ORF">WJX74_001239</name>
</gene>